<dbReference type="Proteomes" id="UP000807469">
    <property type="component" value="Unassembled WGS sequence"/>
</dbReference>
<reference evidence="1" key="1">
    <citation type="submission" date="2020-11" db="EMBL/GenBank/DDBJ databases">
        <authorList>
            <consortium name="DOE Joint Genome Institute"/>
            <person name="Ahrendt S."/>
            <person name="Riley R."/>
            <person name="Andreopoulos W."/>
            <person name="Labutti K."/>
            <person name="Pangilinan J."/>
            <person name="Ruiz-Duenas F.J."/>
            <person name="Barrasa J.M."/>
            <person name="Sanchez-Garcia M."/>
            <person name="Camarero S."/>
            <person name="Miyauchi S."/>
            <person name="Serrano A."/>
            <person name="Linde D."/>
            <person name="Babiker R."/>
            <person name="Drula E."/>
            <person name="Ayuso-Fernandez I."/>
            <person name="Pacheco R."/>
            <person name="Padilla G."/>
            <person name="Ferreira P."/>
            <person name="Barriuso J."/>
            <person name="Kellner H."/>
            <person name="Castanera R."/>
            <person name="Alfaro M."/>
            <person name="Ramirez L."/>
            <person name="Pisabarro A.G."/>
            <person name="Kuo A."/>
            <person name="Tritt A."/>
            <person name="Lipzen A."/>
            <person name="He G."/>
            <person name="Yan M."/>
            <person name="Ng V."/>
            <person name="Cullen D."/>
            <person name="Martin F."/>
            <person name="Rosso M.-N."/>
            <person name="Henrissat B."/>
            <person name="Hibbett D."/>
            <person name="Martinez A.T."/>
            <person name="Grigoriev I.V."/>
        </authorList>
    </citation>
    <scope>NUCLEOTIDE SEQUENCE</scope>
    <source>
        <strain evidence="1">CIRM-BRFM 674</strain>
    </source>
</reference>
<evidence type="ECO:0000313" key="1">
    <source>
        <dbReference type="EMBL" id="KAF9481898.1"/>
    </source>
</evidence>
<dbReference type="AlphaFoldDB" id="A0A9P6D3R7"/>
<accession>A0A9P6D3R7</accession>
<comment type="caution">
    <text evidence="1">The sequence shown here is derived from an EMBL/GenBank/DDBJ whole genome shotgun (WGS) entry which is preliminary data.</text>
</comment>
<evidence type="ECO:0000313" key="2">
    <source>
        <dbReference type="Proteomes" id="UP000807469"/>
    </source>
</evidence>
<dbReference type="EMBL" id="MU155172">
    <property type="protein sequence ID" value="KAF9481898.1"/>
    <property type="molecule type" value="Genomic_DNA"/>
</dbReference>
<organism evidence="1 2">
    <name type="scientific">Pholiota conissans</name>
    <dbReference type="NCBI Taxonomy" id="109636"/>
    <lineage>
        <taxon>Eukaryota</taxon>
        <taxon>Fungi</taxon>
        <taxon>Dikarya</taxon>
        <taxon>Basidiomycota</taxon>
        <taxon>Agaricomycotina</taxon>
        <taxon>Agaricomycetes</taxon>
        <taxon>Agaricomycetidae</taxon>
        <taxon>Agaricales</taxon>
        <taxon>Agaricineae</taxon>
        <taxon>Strophariaceae</taxon>
        <taxon>Pholiota</taxon>
    </lineage>
</organism>
<protein>
    <submittedName>
        <fullName evidence="1">Uncharacterized protein</fullName>
    </submittedName>
</protein>
<name>A0A9P6D3R7_9AGAR</name>
<keyword evidence="2" id="KW-1185">Reference proteome</keyword>
<sequence length="54" mass="6179">MSHIATWDECSLYFMHLSIPRFVDGLAFSLWSILLFSTPALHQVLLDARTRSLA</sequence>
<gene>
    <name evidence="1" type="ORF">BDN70DRAFT_875696</name>
</gene>
<proteinExistence type="predicted"/>